<evidence type="ECO:0000256" key="5">
    <source>
        <dbReference type="SAM" id="Phobius"/>
    </source>
</evidence>
<keyword evidence="9" id="KW-1185">Reference proteome</keyword>
<dbReference type="STRING" id="493475.GARC_2418"/>
<keyword evidence="5" id="KW-0812">Transmembrane</keyword>
<dbReference type="InterPro" id="IPR024607">
    <property type="entry name" value="Sulfatase_CS"/>
</dbReference>
<dbReference type="Gene3D" id="3.30.1120.10">
    <property type="match status" value="1"/>
</dbReference>
<dbReference type="OrthoDB" id="9803751at2"/>
<dbReference type="Gene3D" id="3.40.720.10">
    <property type="entry name" value="Alkaline Phosphatase, subunit A"/>
    <property type="match status" value="1"/>
</dbReference>
<keyword evidence="4" id="KW-0106">Calcium</keyword>
<dbReference type="AlphaFoldDB" id="K6XFH4"/>
<keyword evidence="6" id="KW-0732">Signal</keyword>
<dbReference type="SUPFAM" id="SSF53649">
    <property type="entry name" value="Alkaline phosphatase-like"/>
    <property type="match status" value="1"/>
</dbReference>
<feature type="signal peptide" evidence="6">
    <location>
        <begin position="1"/>
        <end position="18"/>
    </location>
</feature>
<dbReference type="GO" id="GO:0046872">
    <property type="term" value="F:metal ion binding"/>
    <property type="evidence" value="ECO:0007669"/>
    <property type="project" value="UniProtKB-KW"/>
</dbReference>
<feature type="domain" description="Sulfatase N-terminal" evidence="7">
    <location>
        <begin position="30"/>
        <end position="438"/>
    </location>
</feature>
<gene>
    <name evidence="8" type="primary">aslA</name>
    <name evidence="8" type="ORF">GARC_2418</name>
</gene>
<evidence type="ECO:0000313" key="8">
    <source>
        <dbReference type="EMBL" id="GAC19384.1"/>
    </source>
</evidence>
<dbReference type="RefSeq" id="WP_007620136.1">
    <property type="nucleotide sequence ID" value="NZ_BAEO01000029.1"/>
</dbReference>
<accession>K6XFH4</accession>
<feature type="chain" id="PRO_5003896601" evidence="6">
    <location>
        <begin position="19"/>
        <end position="587"/>
    </location>
</feature>
<keyword evidence="5" id="KW-1133">Transmembrane helix</keyword>
<keyword evidence="5" id="KW-0472">Membrane</keyword>
<organism evidence="8 9">
    <name type="scientific">Paraglaciecola arctica BSs20135</name>
    <dbReference type="NCBI Taxonomy" id="493475"/>
    <lineage>
        <taxon>Bacteria</taxon>
        <taxon>Pseudomonadati</taxon>
        <taxon>Pseudomonadota</taxon>
        <taxon>Gammaproteobacteria</taxon>
        <taxon>Alteromonadales</taxon>
        <taxon>Alteromonadaceae</taxon>
        <taxon>Paraglaciecola</taxon>
    </lineage>
</organism>
<dbReference type="InterPro" id="IPR017850">
    <property type="entry name" value="Alkaline_phosphatase_core_sf"/>
</dbReference>
<evidence type="ECO:0000256" key="3">
    <source>
        <dbReference type="ARBA" id="ARBA00022801"/>
    </source>
</evidence>
<dbReference type="GO" id="GO:0004065">
    <property type="term" value="F:arylsulfatase activity"/>
    <property type="evidence" value="ECO:0007669"/>
    <property type="project" value="UniProtKB-EC"/>
</dbReference>
<reference evidence="8 9" key="1">
    <citation type="journal article" date="2017" name="Antonie Van Leeuwenhoek">
        <title>Rhizobium rhizosphaerae sp. nov., a novel species isolated from rice rhizosphere.</title>
        <authorList>
            <person name="Zhao J.J."/>
            <person name="Zhang J."/>
            <person name="Zhang R.J."/>
            <person name="Zhang C.W."/>
            <person name="Yin H.Q."/>
            <person name="Zhang X.X."/>
        </authorList>
    </citation>
    <scope>NUCLEOTIDE SEQUENCE [LARGE SCALE GENOMIC DNA]</scope>
    <source>
        <strain evidence="8 9">BSs20135</strain>
    </source>
</reference>
<evidence type="ECO:0000259" key="7">
    <source>
        <dbReference type="Pfam" id="PF00884"/>
    </source>
</evidence>
<comment type="caution">
    <text evidence="8">The sequence shown here is derived from an EMBL/GenBank/DDBJ whole genome shotgun (WGS) entry which is preliminary data.</text>
</comment>
<dbReference type="CDD" id="cd16025">
    <property type="entry name" value="PAS_like"/>
    <property type="match status" value="1"/>
</dbReference>
<dbReference type="Pfam" id="PF00884">
    <property type="entry name" value="Sulfatase"/>
    <property type="match status" value="1"/>
</dbReference>
<dbReference type="eggNOG" id="COG3119">
    <property type="taxonomic scope" value="Bacteria"/>
</dbReference>
<feature type="transmembrane region" description="Helical" evidence="5">
    <location>
        <begin position="563"/>
        <end position="580"/>
    </location>
</feature>
<dbReference type="PANTHER" id="PTHR42693:SF33">
    <property type="entry name" value="ARYLSULFATASE"/>
    <property type="match status" value="1"/>
</dbReference>
<evidence type="ECO:0000256" key="2">
    <source>
        <dbReference type="ARBA" id="ARBA00022723"/>
    </source>
</evidence>
<dbReference type="PROSITE" id="PS00523">
    <property type="entry name" value="SULFATASE_1"/>
    <property type="match status" value="1"/>
</dbReference>
<protein>
    <submittedName>
        <fullName evidence="8">Arylsulfatase</fullName>
        <ecNumber evidence="8">3.1.6.1</ecNumber>
    </submittedName>
</protein>
<dbReference type="Proteomes" id="UP000006327">
    <property type="component" value="Unassembled WGS sequence"/>
</dbReference>
<dbReference type="EC" id="3.1.6.1" evidence="8"/>
<evidence type="ECO:0000256" key="1">
    <source>
        <dbReference type="ARBA" id="ARBA00008779"/>
    </source>
</evidence>
<keyword evidence="3 8" id="KW-0378">Hydrolase</keyword>
<evidence type="ECO:0000313" key="9">
    <source>
        <dbReference type="Proteomes" id="UP000006327"/>
    </source>
</evidence>
<evidence type="ECO:0000256" key="4">
    <source>
        <dbReference type="ARBA" id="ARBA00022837"/>
    </source>
</evidence>
<dbReference type="PANTHER" id="PTHR42693">
    <property type="entry name" value="ARYLSULFATASE FAMILY MEMBER"/>
    <property type="match status" value="1"/>
</dbReference>
<comment type="similarity">
    <text evidence="1">Belongs to the sulfatase family.</text>
</comment>
<name>K6XFH4_9ALTE</name>
<proteinExistence type="inferred from homology"/>
<dbReference type="InterPro" id="IPR050738">
    <property type="entry name" value="Sulfatase"/>
</dbReference>
<evidence type="ECO:0000256" key="6">
    <source>
        <dbReference type="SAM" id="SignalP"/>
    </source>
</evidence>
<sequence length="587" mass="65621">MKVIALILTVVLSINAEATPLLVTKDNTRPNILLVMLDDVGFMGLGVYGSDAVTPNIDKIAQQGMQFSRYYTAPMCGPSRAMLMTGQDSHQVGMATLVESLTPEMEQHPSYSMEWQDNQKTLASRLKKSGYQTFVSGKWGIGRNGKNLPHRFGFDRSFVLDATGASNYQEKPYMALYKTVKWFEDGKRVSLPEDFYSSRDLVDKMITYVDEADTNKPFFAYLSLQAIHIPVQVPLEYIDKYNGVFDQGWDEMRKQRLQKAINLGLVPSSTTLANVPESHRNWDELSTADKTYWARMMQVNAGMTEAADYHIGRLLKHLEKQGKLDNTLVVITSDNGSEYNTIGQGANSVIENIGTKLWMQSLNWDTDLDNLGQRDSLAAIGPEWASVTSAPFNLYKFNSSEGGQRVPLVMSGPGIRNLGLVSGRAHITDIVPTLLEQAAVPFNPDEFYGRSLTPMLNAQVDDVWGDDSFAFETSGNASVYRGNWKIALIKQPLGDEIWHLYDVVNDPGETTDLATKFPVLFQEMLNEYQAYSKMVGIIELAKGENAINQIRANAIKERVTDNWPKVLILLVVIGLIVFGIKKAKQKH</sequence>
<dbReference type="InterPro" id="IPR000917">
    <property type="entry name" value="Sulfatase_N"/>
</dbReference>
<keyword evidence="2" id="KW-0479">Metal-binding</keyword>
<dbReference type="EMBL" id="BAEO01000029">
    <property type="protein sequence ID" value="GAC19384.1"/>
    <property type="molecule type" value="Genomic_DNA"/>
</dbReference>